<feature type="compositionally biased region" description="Basic and acidic residues" evidence="4">
    <location>
        <begin position="741"/>
        <end position="756"/>
    </location>
</feature>
<feature type="repeat" description="ANK" evidence="3">
    <location>
        <begin position="1516"/>
        <end position="1548"/>
    </location>
</feature>
<feature type="repeat" description="ANK" evidence="3">
    <location>
        <begin position="1147"/>
        <end position="1179"/>
    </location>
</feature>
<dbReference type="SMART" id="SM00248">
    <property type="entry name" value="ANK"/>
    <property type="match status" value="27"/>
</dbReference>
<dbReference type="EMBL" id="JAADYS010002484">
    <property type="protein sequence ID" value="KAF4458369.1"/>
    <property type="molecule type" value="Genomic_DNA"/>
</dbReference>
<feature type="compositionally biased region" description="Acidic residues" evidence="4">
    <location>
        <begin position="1926"/>
        <end position="1935"/>
    </location>
</feature>
<feature type="repeat" description="ANK" evidence="3">
    <location>
        <begin position="243"/>
        <end position="275"/>
    </location>
</feature>
<comment type="caution">
    <text evidence="5">The sequence shown here is derived from an EMBL/GenBank/DDBJ whole genome shotgun (WGS) entry which is preliminary data.</text>
</comment>
<evidence type="ECO:0000256" key="1">
    <source>
        <dbReference type="ARBA" id="ARBA00022737"/>
    </source>
</evidence>
<proteinExistence type="predicted"/>
<dbReference type="Pfam" id="PF00023">
    <property type="entry name" value="Ank"/>
    <property type="match status" value="1"/>
</dbReference>
<keyword evidence="6" id="KW-1185">Reference proteome</keyword>
<feature type="region of interest" description="Disordered" evidence="4">
    <location>
        <begin position="1914"/>
        <end position="1935"/>
    </location>
</feature>
<dbReference type="PANTHER" id="PTHR24123">
    <property type="entry name" value="ANKYRIN REPEAT-CONTAINING"/>
    <property type="match status" value="1"/>
</dbReference>
<evidence type="ECO:0000256" key="4">
    <source>
        <dbReference type="SAM" id="MobiDB-lite"/>
    </source>
</evidence>
<dbReference type="SUPFAM" id="SSF48403">
    <property type="entry name" value="Ankyrin repeat"/>
    <property type="match status" value="4"/>
</dbReference>
<sequence length="1935" mass="210989">MKIVLDAVPNDESSPLFLAAIFGIDGVLRLLAEPDRETNWNQRNGRGHTALYLAAAFGHVSSILILVEKGAEVNIECGAFGSPLHAACFKGHEEAVGKLLFLGASPTCGARFENALDAAFCGGHENIVLILVKDGSSLKSETDYERGVQMAAEHGFSKVINELRMSSLAPLRAKKTLNRQKERMAKAIKGGQWHVIQHQLLDNVSDPLTHLPRDAVAIAAFYGHTDVAGFLLSMGMDIEVEGQFGSPLRSASLMNRKSTVRLLLQRGADVKAGELKGNALYVAAAKGHADIAGMLIAEGIDVNQKTGSLGTVLQAASYYGHKSIVRMLLDAGADVYTKGASRDAFHAAAEGGRQEIIMLLLERGYKFRDPPPIICAKRVGDSAYKELFRESSPQRNNHPDARRRSSCSTMSWENDDPPVKIEADETLDVPYEEASARHRKPCSVYSEYCPLQTGALAGQEEVVKFLLCHKGTLGISDAEVTRAMELATSNGHFKTAKILLDSVSKDMPVMDCISLILNPTRRCDKKMVELALSKASESDCTADEIDRIRLKLPPGPEKYKVPFIEAKCLRSDFLACCGAGDVEGMLSILDCKHCNLLRPKDFARGLSLAAGKGFTSILTLLFDHTSFPRDLIIPDKALIGAAGCSLSTFKLLISRREGLVGSADVLGRATFSACHNGHPEVLEFLISTLGVDVNTDVPRIQNRGVFLHPPRWLRPGSTSSTGSSLSEGNIPIFPSNFRRPLPPDDSRGEPFLDKSAPKLSLPEENDHGLPIFKAISSKTSNLISPLQAALCGLQQNSRPRVGERKPSHQKVIGLLLRHGADPNSLGGQEAYPIQIAAKTCPDSVVNELIDAGARVELVYKGDSALSGAVQRELESLTITRRLLKAGQELPSNWNEGKQIIGMALAFFGGGTGPACPNSILDDPHGRFLHAPSLKYVFEEGPGAVLELLLRYYEGQLLEDIRYSMVLQMSCFLGKKDLVQLLLARGVDLNGIGYYYGCPLQAAARNGQTEIVKLLLEGGADVNILQGRWHTPLRAAIAGSYGDIVHLLLEHNADVKLKYQTENLDMGYEARIPASSLQLALQGNNMDICRELLAADSTLIGDETHLPHPLIMACQKGDTDMARFLLHMNAPINVRGPKTKHWPGIPVKDASPLHAAVAGGYVPLVELLLCRGADVNIDIKDAPCTAPLLVAVGKGDRHIVQRLLGAGANVNHISGSETALSLAVGSGQNIALVRELVAAGATVVGPRSHPNCLEVACRKQNFDIIELLLETLCTTNENSGAFIDEVLESVAQQEHPNDQTLRLLCDYVPPTPKRFIQACCSGSVSLVTHMLQQGMDANGDESENESPLQAAARHLRSDAVRLLIHKGAELRAKPEQARNVLLATLSACAAPLLPEPKHQVPQLFSPKPHRFYRRSRRLHNSPLGFRHMEQCTDIIQVLLQNGASVDVDDGDFGNPLHLACLVGSTVVVQLLIDHGSRIDDVGGYYQTPLFAAMHGGTPEVESLILNRGVDVNYVHQEFGTPLHFARQCKNQALVRKLLQNGASVAIPNQDGKTVLTLAFESPLSNFGDDVFSEIIQKGLQSMAISDSDLLAAAKNQTSRTLESLLEATHDELVSEDLIVRFLTEKRLPVPGNLKLLFERSGLGITERILMAGLPNLTLEELFQMGHLTCKISSAMLESQTDIRSMELLLAHGKDVDITEGVVISALGNGCRSDNESDSEKELAFMEYLWRRNPSLIVTKQMLKAAKSIRKLEFLMKHFGQAQGALQDIATFICGKDIYYYTDQAGMLATLLQFDSGIKLTVSMIEKAITAGDTAHLDTFLAHDPSLPITEKLFLSGFPHFHSCTEASRTQFANILHKHGKRVIFTQKIRDAVDRAYQKQSDLERKEWFYKLRERDETPEEAEIKERVIELQSNSGYSNVSSTGVVSDDSDDGDVSF</sequence>
<feature type="repeat" description="ANK" evidence="3">
    <location>
        <begin position="1342"/>
        <end position="1374"/>
    </location>
</feature>
<evidence type="ECO:0000313" key="6">
    <source>
        <dbReference type="Proteomes" id="UP000554235"/>
    </source>
</evidence>
<feature type="repeat" description="ANK" evidence="3">
    <location>
        <begin position="1186"/>
        <end position="1214"/>
    </location>
</feature>
<dbReference type="PROSITE" id="PS50297">
    <property type="entry name" value="ANK_REP_REGION"/>
    <property type="match status" value="7"/>
</dbReference>
<feature type="repeat" description="ANK" evidence="3">
    <location>
        <begin position="1450"/>
        <end position="1482"/>
    </location>
</feature>
<feature type="region of interest" description="Disordered" evidence="4">
    <location>
        <begin position="716"/>
        <end position="763"/>
    </location>
</feature>
<dbReference type="PROSITE" id="PS50088">
    <property type="entry name" value="ANK_REPEAT"/>
    <property type="match status" value="11"/>
</dbReference>
<name>A0A8H4P0U9_9HYPO</name>
<reference evidence="5 6" key="1">
    <citation type="submission" date="2020-01" db="EMBL/GenBank/DDBJ databases">
        <title>Identification and distribution of gene clusters putatively required for synthesis of sphingolipid metabolism inhibitors in phylogenetically diverse species of the filamentous fungus Fusarium.</title>
        <authorList>
            <person name="Kim H.-S."/>
            <person name="Busman M."/>
            <person name="Brown D.W."/>
            <person name="Divon H."/>
            <person name="Uhlig S."/>
            <person name="Proctor R.H."/>
        </authorList>
    </citation>
    <scope>NUCLEOTIDE SEQUENCE [LARGE SCALE GENOMIC DNA]</scope>
    <source>
        <strain evidence="5 6">NRRL 20459</strain>
    </source>
</reference>
<evidence type="ECO:0000256" key="3">
    <source>
        <dbReference type="PROSITE-ProRule" id="PRU00023"/>
    </source>
</evidence>
<feature type="repeat" description="ANK" evidence="3">
    <location>
        <begin position="998"/>
        <end position="1026"/>
    </location>
</feature>
<feature type="repeat" description="ANK" evidence="3">
    <location>
        <begin position="308"/>
        <end position="340"/>
    </location>
</feature>
<evidence type="ECO:0000313" key="5">
    <source>
        <dbReference type="EMBL" id="KAF4458369.1"/>
    </source>
</evidence>
<keyword evidence="2 3" id="KW-0040">ANK repeat</keyword>
<evidence type="ECO:0000256" key="2">
    <source>
        <dbReference type="ARBA" id="ARBA00023043"/>
    </source>
</evidence>
<dbReference type="InterPro" id="IPR002110">
    <property type="entry name" value="Ankyrin_rpt"/>
</dbReference>
<gene>
    <name evidence="5" type="ORF">FALBO_14901</name>
</gene>
<dbReference type="InterPro" id="IPR036770">
    <property type="entry name" value="Ankyrin_rpt-contain_sf"/>
</dbReference>
<dbReference type="PRINTS" id="PR01415">
    <property type="entry name" value="ANKYRIN"/>
</dbReference>
<protein>
    <submittedName>
        <fullName evidence="5">Ankyrin 1</fullName>
    </submittedName>
</protein>
<feature type="repeat" description="ANK" evidence="3">
    <location>
        <begin position="46"/>
        <end position="78"/>
    </location>
</feature>
<dbReference type="PANTHER" id="PTHR24123:SF33">
    <property type="entry name" value="PROTEIN HOS4"/>
    <property type="match status" value="1"/>
</dbReference>
<organism evidence="5 6">
    <name type="scientific">Fusarium albosuccineum</name>
    <dbReference type="NCBI Taxonomy" id="1237068"/>
    <lineage>
        <taxon>Eukaryota</taxon>
        <taxon>Fungi</taxon>
        <taxon>Dikarya</taxon>
        <taxon>Ascomycota</taxon>
        <taxon>Pezizomycotina</taxon>
        <taxon>Sordariomycetes</taxon>
        <taxon>Hypocreomycetidae</taxon>
        <taxon>Hypocreales</taxon>
        <taxon>Nectriaceae</taxon>
        <taxon>Fusarium</taxon>
        <taxon>Fusarium decemcellulare species complex</taxon>
    </lineage>
</organism>
<feature type="region of interest" description="Disordered" evidence="4">
    <location>
        <begin position="389"/>
        <end position="418"/>
    </location>
</feature>
<dbReference type="Pfam" id="PF12796">
    <property type="entry name" value="Ank_2"/>
    <property type="match status" value="6"/>
</dbReference>
<dbReference type="Gene3D" id="1.25.40.20">
    <property type="entry name" value="Ankyrin repeat-containing domain"/>
    <property type="match status" value="8"/>
</dbReference>
<dbReference type="InterPro" id="IPR051165">
    <property type="entry name" value="Multifunctional_ANK_Repeat"/>
</dbReference>
<accession>A0A8H4P0U9</accession>
<feature type="repeat" description="ANK" evidence="3">
    <location>
        <begin position="1027"/>
        <end position="1059"/>
    </location>
</feature>
<dbReference type="OrthoDB" id="7464126at2759"/>
<keyword evidence="1" id="KW-0677">Repeat</keyword>
<feature type="compositionally biased region" description="Low complexity" evidence="4">
    <location>
        <begin position="716"/>
        <end position="726"/>
    </location>
</feature>
<dbReference type="Proteomes" id="UP000554235">
    <property type="component" value="Unassembled WGS sequence"/>
</dbReference>
<feature type="repeat" description="ANK" evidence="3">
    <location>
        <begin position="275"/>
        <end position="307"/>
    </location>
</feature>